<proteinExistence type="inferred from homology"/>
<dbReference type="FunCoup" id="D8PVB1">
    <property type="interactions" value="49"/>
</dbReference>
<dbReference type="OrthoDB" id="300641at2759"/>
<dbReference type="MEROPS" id="S08.070"/>
<feature type="signal peptide" evidence="17">
    <location>
        <begin position="1"/>
        <end position="20"/>
    </location>
</feature>
<dbReference type="FunFam" id="2.60.120.260:FF:000026">
    <property type="entry name" value="proprotein convertase subtilisin/kexin type 7"/>
    <property type="match status" value="1"/>
</dbReference>
<evidence type="ECO:0000256" key="11">
    <source>
        <dbReference type="ARBA" id="ARBA00023145"/>
    </source>
</evidence>
<evidence type="ECO:0000313" key="20">
    <source>
        <dbReference type="Proteomes" id="UP000007431"/>
    </source>
</evidence>
<feature type="compositionally biased region" description="Acidic residues" evidence="15">
    <location>
        <begin position="804"/>
        <end position="813"/>
    </location>
</feature>
<dbReference type="EMBL" id="GL377303">
    <property type="protein sequence ID" value="EFJ00003.1"/>
    <property type="molecule type" value="Genomic_DNA"/>
</dbReference>
<evidence type="ECO:0000256" key="17">
    <source>
        <dbReference type="SAM" id="SignalP"/>
    </source>
</evidence>
<dbReference type="PROSITE" id="PS00138">
    <property type="entry name" value="SUBTILASE_SER"/>
    <property type="match status" value="1"/>
</dbReference>
<dbReference type="InParanoid" id="D8PVB1"/>
<dbReference type="InterPro" id="IPR023828">
    <property type="entry name" value="Peptidase_S8_Ser-AS"/>
</dbReference>
<keyword evidence="8" id="KW-0106">Calcium</keyword>
<dbReference type="PANTHER" id="PTHR42884">
    <property type="entry name" value="PROPROTEIN CONVERTASE SUBTILISIN/KEXIN-RELATED"/>
    <property type="match status" value="1"/>
</dbReference>
<dbReference type="PROSITE" id="PS00137">
    <property type="entry name" value="SUBTILASE_HIS"/>
    <property type="match status" value="1"/>
</dbReference>
<dbReference type="AlphaFoldDB" id="D8PVB1"/>
<feature type="compositionally biased region" description="Basic and acidic residues" evidence="15">
    <location>
        <begin position="839"/>
        <end position="848"/>
    </location>
</feature>
<dbReference type="GO" id="GO:0005802">
    <property type="term" value="C:trans-Golgi network"/>
    <property type="evidence" value="ECO:0007669"/>
    <property type="project" value="EnsemblFungi"/>
</dbReference>
<dbReference type="InterPro" id="IPR008979">
    <property type="entry name" value="Galactose-bd-like_sf"/>
</dbReference>
<feature type="region of interest" description="Disordered" evidence="15">
    <location>
        <begin position="126"/>
        <end position="149"/>
    </location>
</feature>
<dbReference type="InterPro" id="IPR000209">
    <property type="entry name" value="Peptidase_S8/S53_dom"/>
</dbReference>
<dbReference type="RefSeq" id="XP_003034905.1">
    <property type="nucleotide sequence ID" value="XM_003034859.1"/>
</dbReference>
<dbReference type="HOGENOM" id="CLU_002976_2_0_1"/>
<evidence type="ECO:0000256" key="9">
    <source>
        <dbReference type="ARBA" id="ARBA00022989"/>
    </source>
</evidence>
<evidence type="ECO:0000256" key="5">
    <source>
        <dbReference type="ARBA" id="ARBA00022729"/>
    </source>
</evidence>
<sequence>MQLPRPLLLLLLTLLELSSAARTKRNHDTHHYYVLEHSDAAGVPLADVARALGVSVLEKAGELPNHWLVSVEKSLSELSARDAAPEDPVMARYAELKERAADTSLWRRSEERHARDVLSSIKHLERQTLRQRHKRAPAPPQPAPISASRTTADRLGIEDPLFTQQWHLVNDEFPEHMMNVVPVWDMGYTGKGIITSFVDDGLDYTSLDLKENFDADDSYDFNDHEDLPTPKLSDDHHGTRCAGQVAAGKNSACGLGIAYESKVAGVRILSGPISDVDEAAALNYGYQNVSIYSCSWGPPDNGRSMEGPGHLIKKAVHNGINYGRDGLGSIFVFASGNGAGSGDQCNFDGYTNSIYSVTVSAIDHKGLHPYYSEPCAANLVVAYSSGSGKQIVTTDRGEDKCSSSHGGTSAAAPNAAGVFALALEARPDLTWRDIQYLCVQTTRQVNPDDPDWENTFSGKPYSYKYGFGALDAEAFVKAAQGWQLVKPQSRLVTDPVVLGNGTMTETGEYSGGEFIVPGGVTSTLEVTQEMMAASNLETLEHVNIKVWINHARRGDVEVELVSPRGVKSVLAAARKNDDDTEGFPGWMFMSVKHWGEDGVGTWTIKVSDQGVPDERNGTFLGWNMVLWGTTIDESQAVLYDAPVDNVVFPPQHVEPPSLTITPSATKQLTKPTNGLDSDHHTVEGENTAPAFTSSIQDDIASAPTDSASASPSTTPTADEGWFSDMANLVSTQKWFFGAMGAVVLFGVGAGVFLWRRRVVRTRERYAALPGDDTAGGVQMSALDGSGGSGGASRTKELYDAFGEVSDDEDEDADEQTRLRGDPHGEEGLHQGFLDEDEHEPPTRYRDEPEGLEASRAGTSRSASGSPSGSWVDAARP</sequence>
<comment type="subcellular location">
    <subcellularLocation>
        <location evidence="1">Membrane</location>
    </subcellularLocation>
</comment>
<evidence type="ECO:0000256" key="16">
    <source>
        <dbReference type="SAM" id="Phobius"/>
    </source>
</evidence>
<keyword evidence="11" id="KW-0865">Zymogen</keyword>
<evidence type="ECO:0000256" key="3">
    <source>
        <dbReference type="ARBA" id="ARBA00022670"/>
    </source>
</evidence>
<evidence type="ECO:0000256" key="10">
    <source>
        <dbReference type="ARBA" id="ARBA00023136"/>
    </source>
</evidence>
<dbReference type="STRING" id="578458.D8PVB1"/>
<dbReference type="GO" id="GO:0004252">
    <property type="term" value="F:serine-type endopeptidase activity"/>
    <property type="evidence" value="ECO:0007669"/>
    <property type="project" value="UniProtKB-UniRule"/>
</dbReference>
<evidence type="ECO:0000313" key="19">
    <source>
        <dbReference type="EMBL" id="EFJ00003.1"/>
    </source>
</evidence>
<dbReference type="FunFam" id="3.40.50.200:FF:000005">
    <property type="entry name" value="Proprotein convertase subtilisin/kexin type 7"/>
    <property type="match status" value="1"/>
</dbReference>
<reference evidence="19 20" key="1">
    <citation type="journal article" date="2010" name="Nat. Biotechnol.">
        <title>Genome sequence of the model mushroom Schizophyllum commune.</title>
        <authorList>
            <person name="Ohm R.A."/>
            <person name="de Jong J.F."/>
            <person name="Lugones L.G."/>
            <person name="Aerts A."/>
            <person name="Kothe E."/>
            <person name="Stajich J.E."/>
            <person name="de Vries R.P."/>
            <person name="Record E."/>
            <person name="Levasseur A."/>
            <person name="Baker S.E."/>
            <person name="Bartholomew K.A."/>
            <person name="Coutinho P.M."/>
            <person name="Erdmann S."/>
            <person name="Fowler T.J."/>
            <person name="Gathman A.C."/>
            <person name="Lombard V."/>
            <person name="Henrissat B."/>
            <person name="Knabe N."/>
            <person name="Kuees U."/>
            <person name="Lilly W.W."/>
            <person name="Lindquist E."/>
            <person name="Lucas S."/>
            <person name="Magnuson J.K."/>
            <person name="Piumi F."/>
            <person name="Raudaskoski M."/>
            <person name="Salamov A."/>
            <person name="Schmutz J."/>
            <person name="Schwarze F.W.M.R."/>
            <person name="vanKuyk P.A."/>
            <person name="Horton J.S."/>
            <person name="Grigoriev I.V."/>
            <person name="Woesten H.A.B."/>
        </authorList>
    </citation>
    <scope>NUCLEOTIDE SEQUENCE [LARGE SCALE GENOMIC DNA]</scope>
    <source>
        <strain evidence="20">H4-8 / FGSC 9210</strain>
    </source>
</reference>
<dbReference type="PROSITE" id="PS51892">
    <property type="entry name" value="SUBTILASE"/>
    <property type="match status" value="1"/>
</dbReference>
<dbReference type="Proteomes" id="UP000007431">
    <property type="component" value="Unassembled WGS sequence"/>
</dbReference>
<evidence type="ECO:0000256" key="14">
    <source>
        <dbReference type="PROSITE-ProRule" id="PRU01240"/>
    </source>
</evidence>
<feature type="compositionally biased region" description="Basic and acidic residues" evidence="15">
    <location>
        <begin position="814"/>
        <end position="828"/>
    </location>
</feature>
<dbReference type="GO" id="GO:0007323">
    <property type="term" value="P:peptide pheromone maturation"/>
    <property type="evidence" value="ECO:0007669"/>
    <property type="project" value="EnsemblFungi"/>
</dbReference>
<dbReference type="Pfam" id="PF01483">
    <property type="entry name" value="P_proprotein"/>
    <property type="match status" value="1"/>
</dbReference>
<evidence type="ECO:0000256" key="6">
    <source>
        <dbReference type="ARBA" id="ARBA00022801"/>
    </source>
</evidence>
<comment type="similarity">
    <text evidence="2">Belongs to the peptidase S8 family. Furin subfamily.</text>
</comment>
<feature type="region of interest" description="Disordered" evidence="15">
    <location>
        <begin position="657"/>
        <end position="685"/>
    </location>
</feature>
<evidence type="ECO:0000256" key="2">
    <source>
        <dbReference type="ARBA" id="ARBA00005325"/>
    </source>
</evidence>
<feature type="active site" description="Charge relay system" evidence="13 14">
    <location>
        <position position="409"/>
    </location>
</feature>
<keyword evidence="7 14" id="KW-0720">Serine protease</keyword>
<keyword evidence="9 16" id="KW-1133">Transmembrane helix</keyword>
<evidence type="ECO:0000256" key="4">
    <source>
        <dbReference type="ARBA" id="ARBA00022692"/>
    </source>
</evidence>
<feature type="compositionally biased region" description="Low complexity" evidence="15">
    <location>
        <begin position="853"/>
        <end position="869"/>
    </location>
</feature>
<feature type="transmembrane region" description="Helical" evidence="16">
    <location>
        <begin position="734"/>
        <end position="754"/>
    </location>
</feature>
<feature type="region of interest" description="Disordered" evidence="15">
    <location>
        <begin position="769"/>
        <end position="876"/>
    </location>
</feature>
<feature type="active site" description="Charge relay system" evidence="13 14">
    <location>
        <position position="199"/>
    </location>
</feature>
<evidence type="ECO:0000256" key="15">
    <source>
        <dbReference type="SAM" id="MobiDB-lite"/>
    </source>
</evidence>
<feature type="chain" id="PRO_5003120295" description="P/Homo B domain-containing protein" evidence="17">
    <location>
        <begin position="21"/>
        <end position="876"/>
    </location>
</feature>
<dbReference type="InterPro" id="IPR015500">
    <property type="entry name" value="Peptidase_S8_subtilisin-rel"/>
</dbReference>
<accession>D8PVB1</accession>
<keyword evidence="4 16" id="KW-0812">Transmembrane</keyword>
<dbReference type="SUPFAM" id="SSF52743">
    <property type="entry name" value="Subtilisin-like"/>
    <property type="match status" value="1"/>
</dbReference>
<dbReference type="eggNOG" id="KOG3525">
    <property type="taxonomic scope" value="Eukaryota"/>
</dbReference>
<keyword evidence="5 17" id="KW-0732">Signal</keyword>
<keyword evidence="6 14" id="KW-0378">Hydrolase</keyword>
<evidence type="ECO:0000256" key="8">
    <source>
        <dbReference type="ARBA" id="ARBA00022837"/>
    </source>
</evidence>
<keyword evidence="20" id="KW-1185">Reference proteome</keyword>
<keyword evidence="12" id="KW-0325">Glycoprotein</keyword>
<dbReference type="Gene3D" id="3.40.50.200">
    <property type="entry name" value="Peptidase S8/S53 domain"/>
    <property type="match status" value="1"/>
</dbReference>
<evidence type="ECO:0000256" key="12">
    <source>
        <dbReference type="ARBA" id="ARBA00023180"/>
    </source>
</evidence>
<dbReference type="PROSITE" id="PS51829">
    <property type="entry name" value="P_HOMO_B"/>
    <property type="match status" value="1"/>
</dbReference>
<gene>
    <name evidence="19" type="ORF">SCHCODRAFT_65424</name>
</gene>
<dbReference type="SUPFAM" id="SSF49785">
    <property type="entry name" value="Galactose-binding domain-like"/>
    <property type="match status" value="1"/>
</dbReference>
<feature type="compositionally biased region" description="Polar residues" evidence="15">
    <location>
        <begin position="658"/>
        <end position="675"/>
    </location>
</feature>
<name>D8PVB1_SCHCM</name>
<evidence type="ECO:0000256" key="13">
    <source>
        <dbReference type="PIRSR" id="PIRSR615500-1"/>
    </source>
</evidence>
<protein>
    <recommendedName>
        <fullName evidence="18">P/Homo B domain-containing protein</fullName>
    </recommendedName>
</protein>
<dbReference type="InterPro" id="IPR034182">
    <property type="entry name" value="Kexin/furin"/>
</dbReference>
<keyword evidence="10 16" id="KW-0472">Membrane</keyword>
<dbReference type="GO" id="GO:0000139">
    <property type="term" value="C:Golgi membrane"/>
    <property type="evidence" value="ECO:0007669"/>
    <property type="project" value="TreeGrafter"/>
</dbReference>
<evidence type="ECO:0000256" key="1">
    <source>
        <dbReference type="ARBA" id="ARBA00004370"/>
    </source>
</evidence>
<dbReference type="InterPro" id="IPR036852">
    <property type="entry name" value="Peptidase_S8/S53_dom_sf"/>
</dbReference>
<keyword evidence="3 14" id="KW-0645">Protease</keyword>
<dbReference type="GeneID" id="9595429"/>
<dbReference type="KEGG" id="scm:SCHCO_02607864"/>
<dbReference type="Gene3D" id="2.60.120.260">
    <property type="entry name" value="Galactose-binding domain-like"/>
    <property type="match status" value="1"/>
</dbReference>
<dbReference type="VEuPathDB" id="FungiDB:SCHCODRAFT_02607864"/>
<organism evidence="20">
    <name type="scientific">Schizophyllum commune (strain H4-8 / FGSC 9210)</name>
    <name type="common">Split gill fungus</name>
    <dbReference type="NCBI Taxonomy" id="578458"/>
    <lineage>
        <taxon>Eukaryota</taxon>
        <taxon>Fungi</taxon>
        <taxon>Dikarya</taxon>
        <taxon>Basidiomycota</taxon>
        <taxon>Agaricomycotina</taxon>
        <taxon>Agaricomycetes</taxon>
        <taxon>Agaricomycetidae</taxon>
        <taxon>Agaricales</taxon>
        <taxon>Schizophyllaceae</taxon>
        <taxon>Schizophyllum</taxon>
    </lineage>
</organism>
<dbReference type="Pfam" id="PF00082">
    <property type="entry name" value="Peptidase_S8"/>
    <property type="match status" value="1"/>
</dbReference>
<dbReference type="OMA" id="RCCGEIA"/>
<dbReference type="CDD" id="cd04059">
    <property type="entry name" value="Peptidases_S8_Protein_convertases_Kexins_Furin-like"/>
    <property type="match status" value="1"/>
</dbReference>
<dbReference type="PANTHER" id="PTHR42884:SF14">
    <property type="entry name" value="NEUROENDOCRINE CONVERTASE 1"/>
    <property type="match status" value="1"/>
</dbReference>
<evidence type="ECO:0000259" key="18">
    <source>
        <dbReference type="PROSITE" id="PS51829"/>
    </source>
</evidence>
<dbReference type="InterPro" id="IPR002884">
    <property type="entry name" value="P_dom"/>
</dbReference>
<feature type="domain" description="P/Homo B" evidence="18">
    <location>
        <begin position="485"/>
        <end position="632"/>
    </location>
</feature>
<dbReference type="GO" id="GO:0016485">
    <property type="term" value="P:protein processing"/>
    <property type="evidence" value="ECO:0007669"/>
    <property type="project" value="EnsemblFungi"/>
</dbReference>
<feature type="active site" description="Charge relay system" evidence="13 14">
    <location>
        <position position="237"/>
    </location>
</feature>
<evidence type="ECO:0000256" key="7">
    <source>
        <dbReference type="ARBA" id="ARBA00022825"/>
    </source>
</evidence>
<dbReference type="InterPro" id="IPR022398">
    <property type="entry name" value="Peptidase_S8_His-AS"/>
</dbReference>
<dbReference type="PRINTS" id="PR00723">
    <property type="entry name" value="SUBTILISIN"/>
</dbReference>